<organism evidence="2 3">
    <name type="scientific">Patiria miniata</name>
    <name type="common">Bat star</name>
    <name type="synonym">Asterina miniata</name>
    <dbReference type="NCBI Taxonomy" id="46514"/>
    <lineage>
        <taxon>Eukaryota</taxon>
        <taxon>Metazoa</taxon>
        <taxon>Echinodermata</taxon>
        <taxon>Eleutherozoa</taxon>
        <taxon>Asterozoa</taxon>
        <taxon>Asteroidea</taxon>
        <taxon>Valvatacea</taxon>
        <taxon>Valvatida</taxon>
        <taxon>Asterinidae</taxon>
        <taxon>Patiria</taxon>
    </lineage>
</organism>
<evidence type="ECO:0000313" key="3">
    <source>
        <dbReference type="Proteomes" id="UP000887568"/>
    </source>
</evidence>
<proteinExistence type="predicted"/>
<dbReference type="RefSeq" id="XP_038062947.1">
    <property type="nucleotide sequence ID" value="XM_038207019.1"/>
</dbReference>
<dbReference type="Proteomes" id="UP000887568">
    <property type="component" value="Unplaced"/>
</dbReference>
<keyword evidence="1" id="KW-0732">Signal</keyword>
<feature type="signal peptide" evidence="1">
    <location>
        <begin position="1"/>
        <end position="17"/>
    </location>
</feature>
<dbReference type="OMA" id="CTVINAT"/>
<keyword evidence="3" id="KW-1185">Reference proteome</keyword>
<sequence>MLWTAMLCFMLYTAVDCDVESGIEGIDKADMGFFVINLTCNDADTSCMSCFSAHKYGRPYLYEFELSKYHNPRFHIAVTSGEQNWEVYFIQDDLSDSFRHCTVINATTEVELHQRLIVNACIDNDFLAVSVPAECGQPVLVYTVKTRRGNEKPRGQQVLYCIPKRQLGSNVEAM</sequence>
<protein>
    <submittedName>
        <fullName evidence="2">Uncharacterized protein</fullName>
    </submittedName>
</protein>
<evidence type="ECO:0000256" key="1">
    <source>
        <dbReference type="SAM" id="SignalP"/>
    </source>
</evidence>
<dbReference type="EnsemblMetazoa" id="XM_038207019.1">
    <property type="protein sequence ID" value="XP_038062947.1"/>
    <property type="gene ID" value="LOC119733459"/>
</dbReference>
<dbReference type="GeneID" id="119733459"/>
<name>A0A914AGV5_PATMI</name>
<feature type="chain" id="PRO_5036999518" evidence="1">
    <location>
        <begin position="18"/>
        <end position="174"/>
    </location>
</feature>
<dbReference type="OrthoDB" id="10354044at2759"/>
<dbReference type="AlphaFoldDB" id="A0A914AGV5"/>
<evidence type="ECO:0000313" key="2">
    <source>
        <dbReference type="EnsemblMetazoa" id="XP_038062947.1"/>
    </source>
</evidence>
<accession>A0A914AGV5</accession>
<reference evidence="2" key="1">
    <citation type="submission" date="2022-11" db="UniProtKB">
        <authorList>
            <consortium name="EnsemblMetazoa"/>
        </authorList>
    </citation>
    <scope>IDENTIFICATION</scope>
</reference>